<dbReference type="PANTHER" id="PTHR36698:SF2">
    <property type="entry name" value="MCE_MLAD DOMAIN-CONTAINING PROTEIN"/>
    <property type="match status" value="1"/>
</dbReference>
<dbReference type="STRING" id="96773.Tchl_2666"/>
<protein>
    <submittedName>
        <fullName evidence="1">Hexachlorocyclohexane uptake ABC-type transporter-like, periplasmic binding protein</fullName>
    </submittedName>
</protein>
<dbReference type="InterPro" id="IPR003399">
    <property type="entry name" value="Mce/MlaD"/>
</dbReference>
<evidence type="ECO:0000313" key="2">
    <source>
        <dbReference type="Proteomes" id="UP000185739"/>
    </source>
</evidence>
<dbReference type="EMBL" id="CP018839">
    <property type="protein sequence ID" value="APR05492.1"/>
    <property type="molecule type" value="Genomic_DNA"/>
</dbReference>
<gene>
    <name evidence="1" type="ORF">Tchl_2666</name>
</gene>
<reference evidence="1 2" key="1">
    <citation type="submission" date="2016-12" db="EMBL/GenBank/DDBJ databases">
        <title>Complete genome sequence of Thauera chlorobenzoica, a Betaproteobacterium degrading haloaromatics anaerobically to CO2 and halides.</title>
        <authorList>
            <person name="Goris T."/>
            <person name="Mergelsberg M."/>
            <person name="Boll M."/>
        </authorList>
    </citation>
    <scope>NUCLEOTIDE SEQUENCE [LARGE SCALE GENOMIC DNA]</scope>
    <source>
        <strain evidence="1 2">3CB1</strain>
    </source>
</reference>
<keyword evidence="2" id="KW-1185">Reference proteome</keyword>
<dbReference type="RefSeq" id="WP_075148845.1">
    <property type="nucleotide sequence ID" value="NZ_CP018839.1"/>
</dbReference>
<proteinExistence type="predicted"/>
<name>A0A1H5YR23_9RHOO</name>
<dbReference type="OrthoDB" id="5294672at2"/>
<dbReference type="PANTHER" id="PTHR36698">
    <property type="entry name" value="BLL5892 PROTEIN"/>
    <property type="match status" value="1"/>
</dbReference>
<accession>A0A1H5YR23</accession>
<dbReference type="Proteomes" id="UP000185739">
    <property type="component" value="Chromosome"/>
</dbReference>
<dbReference type="AlphaFoldDB" id="A0A1H5YR23"/>
<dbReference type="Pfam" id="PF02470">
    <property type="entry name" value="MlaD"/>
    <property type="match status" value="1"/>
</dbReference>
<evidence type="ECO:0000313" key="1">
    <source>
        <dbReference type="EMBL" id="APR05492.1"/>
    </source>
</evidence>
<sequence>MENRAHALAAGLFALVLGAALLGALWWFSDEREPMRDLVLVARGDINGLGPQARVRYRGLAVGTVSAVRIDPRAPHDILVHVRVAEDLPLTRGTRATLGTMGVTGLAYVQLDDRGEDPVPLAGTADAPPRIALEPGLLDRIAERALAAVDRFDTVGAQVAQMFDAENAARLRATLQRLESAAEGMDRSFADVPETLRALRAVLSPANLASLKATLGNLEQASAEATPAVVELRGLLARIEHMTVRLDEAATATSSGLIDGTLPQLNALLRELTATSRRVGRLVEEVESTPQVLLTGRAAREPGPGEAGFGSLPR</sequence>
<organism evidence="1 2">
    <name type="scientific">Thauera chlorobenzoica</name>
    <dbReference type="NCBI Taxonomy" id="96773"/>
    <lineage>
        <taxon>Bacteria</taxon>
        <taxon>Pseudomonadati</taxon>
        <taxon>Pseudomonadota</taxon>
        <taxon>Betaproteobacteria</taxon>
        <taxon>Rhodocyclales</taxon>
        <taxon>Zoogloeaceae</taxon>
        <taxon>Thauera</taxon>
    </lineage>
</organism>
<dbReference type="KEGG" id="tcl:Tchl_2666"/>